<reference evidence="6 7" key="1">
    <citation type="submission" date="2016-06" db="EMBL/GenBank/DDBJ databases">
        <title>Genome sequence of endosymbiont of Candidatus Endolucinida thiodiazotropha.</title>
        <authorList>
            <person name="Poehlein A."/>
            <person name="Koenig S."/>
            <person name="Heiden S.E."/>
            <person name="Thuermer A."/>
            <person name="Voget S."/>
            <person name="Daniel R."/>
            <person name="Markert S."/>
            <person name="Gros O."/>
            <person name="Schweder T."/>
        </authorList>
    </citation>
    <scope>NUCLEOTIDE SEQUENCE [LARGE SCALE GENOMIC DNA]</scope>
    <source>
        <strain evidence="6 7">COS</strain>
    </source>
</reference>
<evidence type="ECO:0000256" key="1">
    <source>
        <dbReference type="ARBA" id="ARBA00001946"/>
    </source>
</evidence>
<dbReference type="SMART" id="SM00267">
    <property type="entry name" value="GGDEF"/>
    <property type="match status" value="1"/>
</dbReference>
<dbReference type="Proteomes" id="UP000094769">
    <property type="component" value="Unassembled WGS sequence"/>
</dbReference>
<dbReference type="FunFam" id="3.30.70.270:FF:000001">
    <property type="entry name" value="Diguanylate cyclase domain protein"/>
    <property type="match status" value="1"/>
</dbReference>
<dbReference type="OrthoDB" id="9812260at2"/>
<comment type="caution">
    <text evidence="6">The sequence shown here is derived from an EMBL/GenBank/DDBJ whole genome shotgun (WGS) entry which is preliminary data.</text>
</comment>
<sequence length="351" mass="39716">MLNSHCFRLDAADEANEWHTQATDLLIRYNIPITPVCYHVAYEYVTQRHGELTRIIDAQLNKTGHLDSHFLFHLFENLCLEGAENDKLDDHLADLHNLLFKVLEGVTNNCSQTDLFSETLLNQSHALDANPSLEDLRGIAQTLMQATTQAMQNNRMLQDHLESAEEQSLSLQSEVKKLRDEISTDALTGLFNRRALNKRMHELVEAHNGASTPFSILMLDIDHFKRFNDNFGHVIGDEVIRRVGLIMRDQLRDVDFPARYGGEEFTVLLPGTDITHAISIAETIHQSVAKLILIKRSTKEKLPSVTVSVGAASCRRGDSPETLLERADQALYQAKEEGRNRIVSEAEITYM</sequence>
<dbReference type="PANTHER" id="PTHR45138">
    <property type="entry name" value="REGULATORY COMPONENTS OF SENSORY TRANSDUCTION SYSTEM"/>
    <property type="match status" value="1"/>
</dbReference>
<feature type="domain" description="GGDEF" evidence="5">
    <location>
        <begin position="212"/>
        <end position="347"/>
    </location>
</feature>
<accession>A0A7Z0VPG7</accession>
<dbReference type="PANTHER" id="PTHR45138:SF9">
    <property type="entry name" value="DIGUANYLATE CYCLASE DGCM-RELATED"/>
    <property type="match status" value="1"/>
</dbReference>
<protein>
    <recommendedName>
        <fullName evidence="2">diguanylate cyclase</fullName>
        <ecNumber evidence="2">2.7.7.65</ecNumber>
    </recommendedName>
</protein>
<dbReference type="Pfam" id="PF00990">
    <property type="entry name" value="GGDEF"/>
    <property type="match status" value="1"/>
</dbReference>
<organism evidence="6 7">
    <name type="scientific">Candidatus Thiodiazotropha endolucinida</name>
    <dbReference type="NCBI Taxonomy" id="1655433"/>
    <lineage>
        <taxon>Bacteria</taxon>
        <taxon>Pseudomonadati</taxon>
        <taxon>Pseudomonadota</taxon>
        <taxon>Gammaproteobacteria</taxon>
        <taxon>Chromatiales</taxon>
        <taxon>Sedimenticolaceae</taxon>
        <taxon>Candidatus Thiodiazotropha</taxon>
    </lineage>
</organism>
<evidence type="ECO:0000313" key="6">
    <source>
        <dbReference type="EMBL" id="ODJ89213.1"/>
    </source>
</evidence>
<keyword evidence="4" id="KW-0175">Coiled coil</keyword>
<comment type="cofactor">
    <cofactor evidence="1">
        <name>Mg(2+)</name>
        <dbReference type="ChEBI" id="CHEBI:18420"/>
    </cofactor>
</comment>
<gene>
    <name evidence="6" type="primary">pleD_1</name>
    <name evidence="6" type="ORF">CODIS_03120</name>
</gene>
<dbReference type="NCBIfam" id="TIGR00254">
    <property type="entry name" value="GGDEF"/>
    <property type="match status" value="1"/>
</dbReference>
<dbReference type="InterPro" id="IPR043128">
    <property type="entry name" value="Rev_trsase/Diguanyl_cyclase"/>
</dbReference>
<dbReference type="GO" id="GO:0052621">
    <property type="term" value="F:diguanylate cyclase activity"/>
    <property type="evidence" value="ECO:0007669"/>
    <property type="project" value="UniProtKB-EC"/>
</dbReference>
<dbReference type="Gene3D" id="3.30.70.270">
    <property type="match status" value="1"/>
</dbReference>
<proteinExistence type="predicted"/>
<dbReference type="SUPFAM" id="SSF55073">
    <property type="entry name" value="Nucleotide cyclase"/>
    <property type="match status" value="1"/>
</dbReference>
<dbReference type="InterPro" id="IPR029787">
    <property type="entry name" value="Nucleotide_cyclase"/>
</dbReference>
<evidence type="ECO:0000313" key="7">
    <source>
        <dbReference type="Proteomes" id="UP000094769"/>
    </source>
</evidence>
<evidence type="ECO:0000256" key="2">
    <source>
        <dbReference type="ARBA" id="ARBA00012528"/>
    </source>
</evidence>
<evidence type="ECO:0000259" key="5">
    <source>
        <dbReference type="PROSITE" id="PS50887"/>
    </source>
</evidence>
<comment type="catalytic activity">
    <reaction evidence="3">
        <text>2 GTP = 3',3'-c-di-GMP + 2 diphosphate</text>
        <dbReference type="Rhea" id="RHEA:24898"/>
        <dbReference type="ChEBI" id="CHEBI:33019"/>
        <dbReference type="ChEBI" id="CHEBI:37565"/>
        <dbReference type="ChEBI" id="CHEBI:58805"/>
        <dbReference type="EC" id="2.7.7.65"/>
    </reaction>
</comment>
<dbReference type="InterPro" id="IPR050469">
    <property type="entry name" value="Diguanylate_Cyclase"/>
</dbReference>
<name>A0A7Z0VPG7_9GAMM</name>
<dbReference type="InterPro" id="IPR000160">
    <property type="entry name" value="GGDEF_dom"/>
</dbReference>
<dbReference type="EC" id="2.7.7.65" evidence="2"/>
<dbReference type="PROSITE" id="PS50887">
    <property type="entry name" value="GGDEF"/>
    <property type="match status" value="1"/>
</dbReference>
<dbReference type="CDD" id="cd01949">
    <property type="entry name" value="GGDEF"/>
    <property type="match status" value="1"/>
</dbReference>
<keyword evidence="7" id="KW-1185">Reference proteome</keyword>
<feature type="coiled-coil region" evidence="4">
    <location>
        <begin position="147"/>
        <end position="181"/>
    </location>
</feature>
<dbReference type="EMBL" id="MARB01000002">
    <property type="protein sequence ID" value="ODJ89213.1"/>
    <property type="molecule type" value="Genomic_DNA"/>
</dbReference>
<dbReference type="AlphaFoldDB" id="A0A7Z0VPG7"/>
<evidence type="ECO:0000256" key="3">
    <source>
        <dbReference type="ARBA" id="ARBA00034247"/>
    </source>
</evidence>
<dbReference type="RefSeq" id="WP_069120964.1">
    <property type="nucleotide sequence ID" value="NZ_MARB01000002.1"/>
</dbReference>
<evidence type="ECO:0000256" key="4">
    <source>
        <dbReference type="SAM" id="Coils"/>
    </source>
</evidence>